<accession>A0ABU6XU52</accession>
<evidence type="ECO:0000313" key="2">
    <source>
        <dbReference type="Proteomes" id="UP001341840"/>
    </source>
</evidence>
<comment type="caution">
    <text evidence="1">The sequence shown here is derived from an EMBL/GenBank/DDBJ whole genome shotgun (WGS) entry which is preliminary data.</text>
</comment>
<dbReference type="Proteomes" id="UP001341840">
    <property type="component" value="Unassembled WGS sequence"/>
</dbReference>
<keyword evidence="2" id="KW-1185">Reference proteome</keyword>
<reference evidence="1 2" key="1">
    <citation type="journal article" date="2023" name="Plants (Basel)">
        <title>Bridging the Gap: Combining Genomics and Transcriptomics Approaches to Understand Stylosanthes scabra, an Orphan Legume from the Brazilian Caatinga.</title>
        <authorList>
            <person name="Ferreira-Neto J.R.C."/>
            <person name="da Silva M.D."/>
            <person name="Binneck E."/>
            <person name="de Melo N.F."/>
            <person name="da Silva R.H."/>
            <person name="de Melo A.L.T.M."/>
            <person name="Pandolfi V."/>
            <person name="Bustamante F.O."/>
            <person name="Brasileiro-Vidal A.C."/>
            <person name="Benko-Iseppon A.M."/>
        </authorList>
    </citation>
    <scope>NUCLEOTIDE SEQUENCE [LARGE SCALE GENOMIC DNA]</scope>
    <source>
        <tissue evidence="1">Leaves</tissue>
    </source>
</reference>
<protein>
    <submittedName>
        <fullName evidence="1">Uncharacterized protein</fullName>
    </submittedName>
</protein>
<gene>
    <name evidence="1" type="ORF">PIB30_089112</name>
</gene>
<organism evidence="1 2">
    <name type="scientific">Stylosanthes scabra</name>
    <dbReference type="NCBI Taxonomy" id="79078"/>
    <lineage>
        <taxon>Eukaryota</taxon>
        <taxon>Viridiplantae</taxon>
        <taxon>Streptophyta</taxon>
        <taxon>Embryophyta</taxon>
        <taxon>Tracheophyta</taxon>
        <taxon>Spermatophyta</taxon>
        <taxon>Magnoliopsida</taxon>
        <taxon>eudicotyledons</taxon>
        <taxon>Gunneridae</taxon>
        <taxon>Pentapetalae</taxon>
        <taxon>rosids</taxon>
        <taxon>fabids</taxon>
        <taxon>Fabales</taxon>
        <taxon>Fabaceae</taxon>
        <taxon>Papilionoideae</taxon>
        <taxon>50 kb inversion clade</taxon>
        <taxon>dalbergioids sensu lato</taxon>
        <taxon>Dalbergieae</taxon>
        <taxon>Pterocarpus clade</taxon>
        <taxon>Stylosanthes</taxon>
    </lineage>
</organism>
<proteinExistence type="predicted"/>
<sequence length="103" mass="11430">MSDRIRVQSYYQRLGLIHGTRVGEGEQGRLMNWCGVCGMKNGGAQPSLYKVFAEPVPYPTPEAPKIHQCRPQPLRHWAWAVTPPSPAALVLLYPSPNPPALLI</sequence>
<name>A0ABU6XU52_9FABA</name>
<evidence type="ECO:0000313" key="1">
    <source>
        <dbReference type="EMBL" id="MED6200831.1"/>
    </source>
</evidence>
<dbReference type="EMBL" id="JASCZI010213098">
    <property type="protein sequence ID" value="MED6200831.1"/>
    <property type="molecule type" value="Genomic_DNA"/>
</dbReference>